<evidence type="ECO:0000256" key="1">
    <source>
        <dbReference type="ARBA" id="ARBA00022499"/>
    </source>
</evidence>
<dbReference type="InterPro" id="IPR022617">
    <property type="entry name" value="Rad60/SUMO-like_dom"/>
</dbReference>
<organism evidence="3 4">
    <name type="scientific">Zosterops lateralis melanops</name>
    <dbReference type="NCBI Taxonomy" id="1220523"/>
    <lineage>
        <taxon>Eukaryota</taxon>
        <taxon>Metazoa</taxon>
        <taxon>Chordata</taxon>
        <taxon>Craniata</taxon>
        <taxon>Vertebrata</taxon>
        <taxon>Euteleostomi</taxon>
        <taxon>Archelosauria</taxon>
        <taxon>Archosauria</taxon>
        <taxon>Dinosauria</taxon>
        <taxon>Saurischia</taxon>
        <taxon>Theropoda</taxon>
        <taxon>Coelurosauria</taxon>
        <taxon>Aves</taxon>
        <taxon>Neognathae</taxon>
        <taxon>Neoaves</taxon>
        <taxon>Telluraves</taxon>
        <taxon>Australaves</taxon>
        <taxon>Passeriformes</taxon>
        <taxon>Sylvioidea</taxon>
        <taxon>Zosteropidae</taxon>
        <taxon>Zosterops</taxon>
    </lineage>
</organism>
<reference evidence="3" key="1">
    <citation type="submission" date="2025-08" db="UniProtKB">
        <authorList>
            <consortium name="Ensembl"/>
        </authorList>
    </citation>
    <scope>IDENTIFICATION</scope>
</reference>
<sequence length="83" mass="9419">AGAQRPREGVETEKEHIDLKVAGQDGSVVQFRIKRHTPLRKLMKAYCCRQVGEEQDSVVWFGGRREFKAHLVSLPATGRSTFH</sequence>
<accession>A0A8D2QPA7</accession>
<evidence type="ECO:0000313" key="3">
    <source>
        <dbReference type="Ensembl" id="ENSZLMP00000006875.1"/>
    </source>
</evidence>
<dbReference type="AlphaFoldDB" id="A0A8D2QPA7"/>
<keyword evidence="1" id="KW-1017">Isopeptide bond</keyword>
<protein>
    <recommendedName>
        <fullName evidence="2">Rad60/SUMO-like domain-containing protein</fullName>
    </recommendedName>
</protein>
<evidence type="ECO:0000259" key="2">
    <source>
        <dbReference type="Pfam" id="PF11976"/>
    </source>
</evidence>
<reference evidence="3" key="2">
    <citation type="submission" date="2025-09" db="UniProtKB">
        <authorList>
            <consortium name="Ensembl"/>
        </authorList>
    </citation>
    <scope>IDENTIFICATION</scope>
</reference>
<evidence type="ECO:0000313" key="4">
    <source>
        <dbReference type="Proteomes" id="UP000694401"/>
    </source>
</evidence>
<feature type="domain" description="Rad60/SUMO-like" evidence="2">
    <location>
        <begin position="17"/>
        <end position="57"/>
    </location>
</feature>
<keyword evidence="4" id="KW-1185">Reference proteome</keyword>
<name>A0A8D2QPA7_ZOSLA</name>
<dbReference type="InterPro" id="IPR029071">
    <property type="entry name" value="Ubiquitin-like_domsf"/>
</dbReference>
<dbReference type="Gene3D" id="3.10.20.90">
    <property type="entry name" value="Phosphatidylinositol 3-kinase Catalytic Subunit, Chain A, domain 1"/>
    <property type="match status" value="1"/>
</dbReference>
<dbReference type="Ensembl" id="ENSZLMT00000007070.1">
    <property type="protein sequence ID" value="ENSZLMP00000006875.1"/>
    <property type="gene ID" value="ENSZLMG00000004860.1"/>
</dbReference>
<dbReference type="PANTHER" id="PTHR10562">
    <property type="entry name" value="SMALL UBIQUITIN-RELATED MODIFIER"/>
    <property type="match status" value="1"/>
</dbReference>
<dbReference type="Proteomes" id="UP000694401">
    <property type="component" value="Unassembled WGS sequence"/>
</dbReference>
<dbReference type="SUPFAM" id="SSF54236">
    <property type="entry name" value="Ubiquitin-like"/>
    <property type="match status" value="1"/>
</dbReference>
<dbReference type="Pfam" id="PF11976">
    <property type="entry name" value="Rad60-SLD"/>
    <property type="match status" value="1"/>
</dbReference>
<proteinExistence type="predicted"/>